<evidence type="ECO:0000313" key="2">
    <source>
        <dbReference type="EMBL" id="OWA54618.1"/>
    </source>
</evidence>
<proteinExistence type="predicted"/>
<accession>A0A9X6RNQ0</accession>
<name>A0A9X6RNQ0_HYPEX</name>
<reference evidence="3" key="1">
    <citation type="submission" date="2017-01" db="EMBL/GenBank/DDBJ databases">
        <title>Comparative genomics of anhydrobiosis in the tardigrade Hypsibius dujardini.</title>
        <authorList>
            <person name="Yoshida Y."/>
            <person name="Koutsovoulos G."/>
            <person name="Laetsch D."/>
            <person name="Stevens L."/>
            <person name="Kumar S."/>
            <person name="Horikawa D."/>
            <person name="Ishino K."/>
            <person name="Komine S."/>
            <person name="Tomita M."/>
            <person name="Blaxter M."/>
            <person name="Arakawa K."/>
        </authorList>
    </citation>
    <scope>NUCLEOTIDE SEQUENCE [LARGE SCALE GENOMIC DNA]</scope>
    <source>
        <strain evidence="3">Z151</strain>
    </source>
</reference>
<dbReference type="EMBL" id="MTYJ01000432">
    <property type="protein sequence ID" value="OWA54618.1"/>
    <property type="molecule type" value="Genomic_DNA"/>
</dbReference>
<organism evidence="2 3">
    <name type="scientific">Hypsibius exemplaris</name>
    <name type="common">Freshwater tardigrade</name>
    <dbReference type="NCBI Taxonomy" id="2072580"/>
    <lineage>
        <taxon>Eukaryota</taxon>
        <taxon>Metazoa</taxon>
        <taxon>Ecdysozoa</taxon>
        <taxon>Tardigrada</taxon>
        <taxon>Eutardigrada</taxon>
        <taxon>Parachela</taxon>
        <taxon>Hypsibioidea</taxon>
        <taxon>Hypsibiidae</taxon>
        <taxon>Hypsibius</taxon>
    </lineage>
</organism>
<evidence type="ECO:0000256" key="1">
    <source>
        <dbReference type="SAM" id="MobiDB-lite"/>
    </source>
</evidence>
<comment type="caution">
    <text evidence="2">The sequence shown here is derived from an EMBL/GenBank/DDBJ whole genome shotgun (WGS) entry which is preliminary data.</text>
</comment>
<dbReference type="AlphaFoldDB" id="A0A9X6RNQ0"/>
<protein>
    <submittedName>
        <fullName evidence="2">Uncharacterized protein</fullName>
    </submittedName>
</protein>
<gene>
    <name evidence="2" type="ORF">BV898_19017</name>
</gene>
<feature type="compositionally biased region" description="Basic and acidic residues" evidence="1">
    <location>
        <begin position="64"/>
        <end position="81"/>
    </location>
</feature>
<sequence length="127" mass="14351">MVGGLSLLVVEDLPGLDATRTQVVSNPADRRRRPPPAPSSVEPAGGDWKYVSDIKDATLSPSRYPRELRRSERRPGEDAHQYRMYPYDKSYKTGNGAALPQHIPNSGKPPRIRNSYPPRQQEPLQRY</sequence>
<evidence type="ECO:0000313" key="3">
    <source>
        <dbReference type="Proteomes" id="UP000192578"/>
    </source>
</evidence>
<feature type="region of interest" description="Disordered" evidence="1">
    <location>
        <begin position="15"/>
        <end position="127"/>
    </location>
</feature>
<keyword evidence="3" id="KW-1185">Reference proteome</keyword>
<dbReference type="Proteomes" id="UP000192578">
    <property type="component" value="Unassembled WGS sequence"/>
</dbReference>